<dbReference type="Proteomes" id="UP000799440">
    <property type="component" value="Unassembled WGS sequence"/>
</dbReference>
<sequence length="56" mass="6033">MPQPPTPVLPPRQTSSERGAAVTGIISYFTHPSTNIPLSPFPPFPLPPLTPPNELM</sequence>
<keyword evidence="2" id="KW-1185">Reference proteome</keyword>
<gene>
    <name evidence="1" type="ORF">M011DRAFT_469366</name>
</gene>
<evidence type="ECO:0000313" key="2">
    <source>
        <dbReference type="Proteomes" id="UP000799440"/>
    </source>
</evidence>
<feature type="non-terminal residue" evidence="1">
    <location>
        <position position="56"/>
    </location>
</feature>
<accession>A0A6A6V8S6</accession>
<dbReference type="EMBL" id="MU006581">
    <property type="protein sequence ID" value="KAF2745701.1"/>
    <property type="molecule type" value="Genomic_DNA"/>
</dbReference>
<dbReference type="AlphaFoldDB" id="A0A6A6V8S6"/>
<reference evidence="1" key="1">
    <citation type="journal article" date="2020" name="Stud. Mycol.">
        <title>101 Dothideomycetes genomes: a test case for predicting lifestyles and emergence of pathogens.</title>
        <authorList>
            <person name="Haridas S."/>
            <person name="Albert R."/>
            <person name="Binder M."/>
            <person name="Bloem J."/>
            <person name="Labutti K."/>
            <person name="Salamov A."/>
            <person name="Andreopoulos B."/>
            <person name="Baker S."/>
            <person name="Barry K."/>
            <person name="Bills G."/>
            <person name="Bluhm B."/>
            <person name="Cannon C."/>
            <person name="Castanera R."/>
            <person name="Culley D."/>
            <person name="Daum C."/>
            <person name="Ezra D."/>
            <person name="Gonzalez J."/>
            <person name="Henrissat B."/>
            <person name="Kuo A."/>
            <person name="Liang C."/>
            <person name="Lipzen A."/>
            <person name="Lutzoni F."/>
            <person name="Magnuson J."/>
            <person name="Mondo S."/>
            <person name="Nolan M."/>
            <person name="Ohm R."/>
            <person name="Pangilinan J."/>
            <person name="Park H.-J."/>
            <person name="Ramirez L."/>
            <person name="Alfaro M."/>
            <person name="Sun H."/>
            <person name="Tritt A."/>
            <person name="Yoshinaga Y."/>
            <person name="Zwiers L.-H."/>
            <person name="Turgeon B."/>
            <person name="Goodwin S."/>
            <person name="Spatafora J."/>
            <person name="Crous P."/>
            <person name="Grigoriev I."/>
        </authorList>
    </citation>
    <scope>NUCLEOTIDE SEQUENCE</scope>
    <source>
        <strain evidence="1">CBS 119925</strain>
    </source>
</reference>
<protein>
    <submittedName>
        <fullName evidence="1">Uncharacterized protein</fullName>
    </submittedName>
</protein>
<evidence type="ECO:0000313" key="1">
    <source>
        <dbReference type="EMBL" id="KAF2745701.1"/>
    </source>
</evidence>
<organism evidence="1 2">
    <name type="scientific">Sporormia fimetaria CBS 119925</name>
    <dbReference type="NCBI Taxonomy" id="1340428"/>
    <lineage>
        <taxon>Eukaryota</taxon>
        <taxon>Fungi</taxon>
        <taxon>Dikarya</taxon>
        <taxon>Ascomycota</taxon>
        <taxon>Pezizomycotina</taxon>
        <taxon>Dothideomycetes</taxon>
        <taxon>Pleosporomycetidae</taxon>
        <taxon>Pleosporales</taxon>
        <taxon>Sporormiaceae</taxon>
        <taxon>Sporormia</taxon>
    </lineage>
</organism>
<proteinExistence type="predicted"/>
<name>A0A6A6V8S6_9PLEO</name>